<gene>
    <name evidence="2" type="ORF">RM52_04325</name>
</gene>
<feature type="transmembrane region" description="Helical" evidence="1">
    <location>
        <begin position="49"/>
        <end position="69"/>
    </location>
</feature>
<feature type="transmembrane region" description="Helical" evidence="1">
    <location>
        <begin position="75"/>
        <end position="97"/>
    </location>
</feature>
<dbReference type="AlphaFoldDB" id="A0A0B4CXJ7"/>
<dbReference type="Proteomes" id="UP000031202">
    <property type="component" value="Unassembled WGS sequence"/>
</dbReference>
<feature type="transmembrane region" description="Helical" evidence="1">
    <location>
        <begin position="135"/>
        <end position="158"/>
    </location>
</feature>
<proteinExistence type="predicted"/>
<reference evidence="2 3" key="1">
    <citation type="submission" date="2014-12" db="EMBL/GenBank/DDBJ databases">
        <title>Genome sequencing of Microbacterium hominis TPW29.</title>
        <authorList>
            <person name="Tan P.W."/>
            <person name="Chan K.-G."/>
        </authorList>
    </citation>
    <scope>NUCLEOTIDE SEQUENCE [LARGE SCALE GENOMIC DNA]</scope>
    <source>
        <strain evidence="2 3">TPW29</strain>
    </source>
</reference>
<accession>A0A0B4CXJ7</accession>
<dbReference type="EMBL" id="JWSZ01000005">
    <property type="protein sequence ID" value="KIC59111.1"/>
    <property type="molecule type" value="Genomic_DNA"/>
</dbReference>
<keyword evidence="1" id="KW-0472">Membrane</keyword>
<keyword evidence="1" id="KW-0812">Transmembrane</keyword>
<comment type="caution">
    <text evidence="2">The sequence shown here is derived from an EMBL/GenBank/DDBJ whole genome shotgun (WGS) entry which is preliminary data.</text>
</comment>
<evidence type="ECO:0000313" key="2">
    <source>
        <dbReference type="EMBL" id="KIC59111.1"/>
    </source>
</evidence>
<sequence length="179" mass="17238">MNAPSRAATAPGAAVRAWTVPLAWGAGLVSIGMGAAAITGGVSSGAARGAGVVLAVAGLLWLAWGAAALTTGRLLLSRTAAASTLVTVIGVAALVVLTGGRASILAAAVAVVLLLTTAVMIIADGRRPVAPASAIRLVPLLLAAGLVAVVTTPALGAVQDAALVRPDGTVMIVDPHAGH</sequence>
<evidence type="ECO:0000313" key="3">
    <source>
        <dbReference type="Proteomes" id="UP000031202"/>
    </source>
</evidence>
<feature type="transmembrane region" description="Helical" evidence="1">
    <location>
        <begin position="22"/>
        <end position="42"/>
    </location>
</feature>
<keyword evidence="1" id="KW-1133">Transmembrane helix</keyword>
<organism evidence="2 3">
    <name type="scientific">Microbacterium hominis</name>
    <dbReference type="NCBI Taxonomy" id="162426"/>
    <lineage>
        <taxon>Bacteria</taxon>
        <taxon>Bacillati</taxon>
        <taxon>Actinomycetota</taxon>
        <taxon>Actinomycetes</taxon>
        <taxon>Micrococcales</taxon>
        <taxon>Microbacteriaceae</taxon>
        <taxon>Microbacterium</taxon>
    </lineage>
</organism>
<protein>
    <submittedName>
        <fullName evidence="2">Uncharacterized protein</fullName>
    </submittedName>
</protein>
<name>A0A0B4CXJ7_9MICO</name>
<dbReference type="RefSeq" id="WP_039413460.1">
    <property type="nucleotide sequence ID" value="NZ_JWSZ01000005.1"/>
</dbReference>
<feature type="transmembrane region" description="Helical" evidence="1">
    <location>
        <begin position="104"/>
        <end position="123"/>
    </location>
</feature>
<evidence type="ECO:0000256" key="1">
    <source>
        <dbReference type="SAM" id="Phobius"/>
    </source>
</evidence>